<feature type="region of interest" description="Disordered" evidence="1">
    <location>
        <begin position="28"/>
        <end position="77"/>
    </location>
</feature>
<evidence type="ECO:0000313" key="2">
    <source>
        <dbReference type="EMBL" id="JAE20897.1"/>
    </source>
</evidence>
<accession>A0A0A9G8U2</accession>
<organism evidence="2">
    <name type="scientific">Arundo donax</name>
    <name type="common">Giant reed</name>
    <name type="synonym">Donax arundinaceus</name>
    <dbReference type="NCBI Taxonomy" id="35708"/>
    <lineage>
        <taxon>Eukaryota</taxon>
        <taxon>Viridiplantae</taxon>
        <taxon>Streptophyta</taxon>
        <taxon>Embryophyta</taxon>
        <taxon>Tracheophyta</taxon>
        <taxon>Spermatophyta</taxon>
        <taxon>Magnoliopsida</taxon>
        <taxon>Liliopsida</taxon>
        <taxon>Poales</taxon>
        <taxon>Poaceae</taxon>
        <taxon>PACMAD clade</taxon>
        <taxon>Arundinoideae</taxon>
        <taxon>Arundineae</taxon>
        <taxon>Arundo</taxon>
    </lineage>
</organism>
<protein>
    <submittedName>
        <fullName evidence="2">Uncharacterized protein</fullName>
    </submittedName>
</protein>
<reference evidence="2" key="1">
    <citation type="submission" date="2014-09" db="EMBL/GenBank/DDBJ databases">
        <authorList>
            <person name="Magalhaes I.L.F."/>
            <person name="Oliveira U."/>
            <person name="Santos F.R."/>
            <person name="Vidigal T.H.D.A."/>
            <person name="Brescovit A.D."/>
            <person name="Santos A.J."/>
        </authorList>
    </citation>
    <scope>NUCLEOTIDE SEQUENCE</scope>
    <source>
        <tissue evidence="2">Shoot tissue taken approximately 20 cm above the soil surface</tissue>
    </source>
</reference>
<dbReference type="AlphaFoldDB" id="A0A0A9G8U2"/>
<name>A0A0A9G8U2_ARUDO</name>
<sequence length="77" mass="7929">MCRELTPLISPAAPRPISPPILSLFSPNLSSSSPLEPTTEASAPGLPRCSSLSAATPSTPRQPAAPRSRASACRLCC</sequence>
<dbReference type="EMBL" id="GBRH01176999">
    <property type="protein sequence ID" value="JAE20897.1"/>
    <property type="molecule type" value="Transcribed_RNA"/>
</dbReference>
<reference evidence="2" key="2">
    <citation type="journal article" date="2015" name="Data Brief">
        <title>Shoot transcriptome of the giant reed, Arundo donax.</title>
        <authorList>
            <person name="Barrero R.A."/>
            <person name="Guerrero F.D."/>
            <person name="Moolhuijzen P."/>
            <person name="Goolsby J.A."/>
            <person name="Tidwell J."/>
            <person name="Bellgard S.E."/>
            <person name="Bellgard M.I."/>
        </authorList>
    </citation>
    <scope>NUCLEOTIDE SEQUENCE</scope>
    <source>
        <tissue evidence="2">Shoot tissue taken approximately 20 cm above the soil surface</tissue>
    </source>
</reference>
<evidence type="ECO:0000256" key="1">
    <source>
        <dbReference type="SAM" id="MobiDB-lite"/>
    </source>
</evidence>
<feature type="compositionally biased region" description="Low complexity" evidence="1">
    <location>
        <begin position="53"/>
        <end position="77"/>
    </location>
</feature>
<proteinExistence type="predicted"/>